<dbReference type="AlphaFoldDB" id="A0A7S3QTT4"/>
<feature type="compositionally biased region" description="Low complexity" evidence="1">
    <location>
        <begin position="152"/>
        <end position="172"/>
    </location>
</feature>
<name>A0A7S3QTT4_DUNTE</name>
<dbReference type="InterPro" id="IPR011990">
    <property type="entry name" value="TPR-like_helical_dom_sf"/>
</dbReference>
<feature type="region of interest" description="Disordered" evidence="1">
    <location>
        <begin position="113"/>
        <end position="132"/>
    </location>
</feature>
<dbReference type="EMBL" id="HBIP01014081">
    <property type="protein sequence ID" value="CAE0493044.1"/>
    <property type="molecule type" value="Transcribed_RNA"/>
</dbReference>
<evidence type="ECO:0000313" key="2">
    <source>
        <dbReference type="EMBL" id="CAE0493044.1"/>
    </source>
</evidence>
<feature type="region of interest" description="Disordered" evidence="1">
    <location>
        <begin position="207"/>
        <end position="228"/>
    </location>
</feature>
<evidence type="ECO:0000256" key="1">
    <source>
        <dbReference type="SAM" id="MobiDB-lite"/>
    </source>
</evidence>
<organism evidence="2">
    <name type="scientific">Dunaliella tertiolecta</name>
    <name type="common">Green alga</name>
    <dbReference type="NCBI Taxonomy" id="3047"/>
    <lineage>
        <taxon>Eukaryota</taxon>
        <taxon>Viridiplantae</taxon>
        <taxon>Chlorophyta</taxon>
        <taxon>core chlorophytes</taxon>
        <taxon>Chlorophyceae</taxon>
        <taxon>CS clade</taxon>
        <taxon>Chlamydomonadales</taxon>
        <taxon>Dunaliellaceae</taxon>
        <taxon>Dunaliella</taxon>
    </lineage>
</organism>
<feature type="region of interest" description="Disordered" evidence="1">
    <location>
        <begin position="279"/>
        <end position="298"/>
    </location>
</feature>
<sequence>MAEASTGEGVDDGAEGGESPIASVGIMGVWQLLLDLGLRGLAEQAHELATTVFMRSSSMEPMALALAVARTHMLPPQPHFHHLGIRSSALQQQQQQDGSRVDLIAAGVDQGSLSGDRGGAAASERPAVQDKLGDDDFRSALRALCTASRMAEAQTSSSSAQQPIDGEAGLGAAEDEDESSTDRAGCLQVLPLVLIGDLMWMAAGRRAEEGSAQESEGSGNGKYEERRREARTAYQKVVELVAAAGTQGNKYSPEGRLPEAAPRSAILLGTGAATSTSSLGTGAALGEGDGAASSEHSGAPGMEPWLLLRAHLRLGQSFLEDEAKAQCAMDVCAAAVALWPTCVAAWKGAAQAAQSLGNTTAARAAWAEANVLNTEDGQTWAALATIDLREGRKQEAVQAIHKALALTAAVAAAPHTCTACPAEDEGGLLVEAAGAASKAGDLLEASNWLHQALDLGHHTFAVYEQLALVQAGRHDVLGSRTYAQKAGDLAQTETQRQAAAALQQSTSLESHMRQYALGMSS</sequence>
<accession>A0A7S3QTT4</accession>
<feature type="region of interest" description="Disordered" evidence="1">
    <location>
        <begin position="152"/>
        <end position="183"/>
    </location>
</feature>
<protein>
    <submittedName>
        <fullName evidence="2">Uncharacterized protein</fullName>
    </submittedName>
</protein>
<dbReference type="SUPFAM" id="SSF48452">
    <property type="entry name" value="TPR-like"/>
    <property type="match status" value="1"/>
</dbReference>
<dbReference type="Gene3D" id="1.25.40.10">
    <property type="entry name" value="Tetratricopeptide repeat domain"/>
    <property type="match status" value="1"/>
</dbReference>
<proteinExistence type="predicted"/>
<reference evidence="2" key="1">
    <citation type="submission" date="2021-01" db="EMBL/GenBank/DDBJ databases">
        <authorList>
            <person name="Corre E."/>
            <person name="Pelletier E."/>
            <person name="Niang G."/>
            <person name="Scheremetjew M."/>
            <person name="Finn R."/>
            <person name="Kale V."/>
            <person name="Holt S."/>
            <person name="Cochrane G."/>
            <person name="Meng A."/>
            <person name="Brown T."/>
            <person name="Cohen L."/>
        </authorList>
    </citation>
    <scope>NUCLEOTIDE SEQUENCE</scope>
    <source>
        <strain evidence="2">CCMP1320</strain>
    </source>
</reference>
<gene>
    <name evidence="2" type="ORF">DTER00134_LOCUS8117</name>
</gene>